<evidence type="ECO:0000313" key="5">
    <source>
        <dbReference type="EMBL" id="MBT0993337.1"/>
    </source>
</evidence>
<dbReference type="PANTHER" id="PTHR43537:SF24">
    <property type="entry name" value="GLUCONATE OPERON TRANSCRIPTIONAL REPRESSOR"/>
    <property type="match status" value="1"/>
</dbReference>
<keyword evidence="3" id="KW-0804">Transcription</keyword>
<evidence type="ECO:0000256" key="3">
    <source>
        <dbReference type="ARBA" id="ARBA00023163"/>
    </source>
</evidence>
<keyword evidence="2" id="KW-0238">DNA-binding</keyword>
<dbReference type="CDD" id="cd07377">
    <property type="entry name" value="WHTH_GntR"/>
    <property type="match status" value="1"/>
</dbReference>
<dbReference type="PROSITE" id="PS50949">
    <property type="entry name" value="HTH_GNTR"/>
    <property type="match status" value="1"/>
</dbReference>
<dbReference type="InterPro" id="IPR036390">
    <property type="entry name" value="WH_DNA-bd_sf"/>
</dbReference>
<dbReference type="EMBL" id="JAHBOH010000001">
    <property type="protein sequence ID" value="MBT0993337.1"/>
    <property type="molecule type" value="Genomic_DNA"/>
</dbReference>
<reference evidence="5 6" key="1">
    <citation type="submission" date="2021-05" db="EMBL/GenBank/DDBJ databases">
        <title>Description of Cellulomonas sp. DKR-3 sp. nov.</title>
        <authorList>
            <person name="Dahal R.H."/>
            <person name="Chaudhary D.K."/>
        </authorList>
    </citation>
    <scope>NUCLEOTIDE SEQUENCE [LARGE SCALE GENOMIC DNA]</scope>
    <source>
        <strain evidence="5 6">DKR-3</strain>
    </source>
</reference>
<evidence type="ECO:0000256" key="1">
    <source>
        <dbReference type="ARBA" id="ARBA00023015"/>
    </source>
</evidence>
<dbReference type="PRINTS" id="PR00035">
    <property type="entry name" value="HTHGNTR"/>
</dbReference>
<comment type="caution">
    <text evidence="5">The sequence shown here is derived from an EMBL/GenBank/DDBJ whole genome shotgun (WGS) entry which is preliminary data.</text>
</comment>
<dbReference type="InterPro" id="IPR008920">
    <property type="entry name" value="TF_FadR/GntR_C"/>
</dbReference>
<evidence type="ECO:0000259" key="4">
    <source>
        <dbReference type="PROSITE" id="PS50949"/>
    </source>
</evidence>
<keyword evidence="6" id="KW-1185">Reference proteome</keyword>
<proteinExistence type="predicted"/>
<evidence type="ECO:0000313" key="6">
    <source>
        <dbReference type="Proteomes" id="UP000722125"/>
    </source>
</evidence>
<gene>
    <name evidence="5" type="ORF">KIN34_03430</name>
</gene>
<dbReference type="Gene3D" id="1.10.10.10">
    <property type="entry name" value="Winged helix-like DNA-binding domain superfamily/Winged helix DNA-binding domain"/>
    <property type="match status" value="1"/>
</dbReference>
<dbReference type="Pfam" id="PF00392">
    <property type="entry name" value="GntR"/>
    <property type="match status" value="1"/>
</dbReference>
<dbReference type="RefSeq" id="WP_214346698.1">
    <property type="nucleotide sequence ID" value="NZ_JAHBOH010000001.1"/>
</dbReference>
<dbReference type="InterPro" id="IPR000524">
    <property type="entry name" value="Tscrpt_reg_HTH_GntR"/>
</dbReference>
<keyword evidence="1" id="KW-0805">Transcription regulation</keyword>
<dbReference type="Gene3D" id="1.20.120.530">
    <property type="entry name" value="GntR ligand-binding domain-like"/>
    <property type="match status" value="1"/>
</dbReference>
<evidence type="ECO:0000256" key="2">
    <source>
        <dbReference type="ARBA" id="ARBA00023125"/>
    </source>
</evidence>
<organism evidence="5 6">
    <name type="scientific">Cellulomonas fulva</name>
    <dbReference type="NCBI Taxonomy" id="2835530"/>
    <lineage>
        <taxon>Bacteria</taxon>
        <taxon>Bacillati</taxon>
        <taxon>Actinomycetota</taxon>
        <taxon>Actinomycetes</taxon>
        <taxon>Micrococcales</taxon>
        <taxon>Cellulomonadaceae</taxon>
        <taxon>Cellulomonas</taxon>
    </lineage>
</organism>
<dbReference type="SUPFAM" id="SSF48008">
    <property type="entry name" value="GntR ligand-binding domain-like"/>
    <property type="match status" value="1"/>
</dbReference>
<dbReference type="SMART" id="SM00345">
    <property type="entry name" value="HTH_GNTR"/>
    <property type="match status" value="1"/>
</dbReference>
<sequence length="223" mass="23255">MPIPARTAAAQPGRTLLADVVHDRLLAVVVSGELAPGEVVREEEIAAWLSVSRTPVREALRRLGDQGLLRCQPNRGSHVAPLEADYLDDVVEVVAALDGVAAARAELDTAALAEIGRHLDRAADAQAAGEPGARAEHVRDALDALHAHAANPVLAATVHALRPHLLRLVAIVPDPAGADDARDRAGALLTALTTADAGDATRAWVQDLARPLVREAVRLGIGG</sequence>
<dbReference type="Proteomes" id="UP000722125">
    <property type="component" value="Unassembled WGS sequence"/>
</dbReference>
<dbReference type="InterPro" id="IPR036388">
    <property type="entry name" value="WH-like_DNA-bd_sf"/>
</dbReference>
<dbReference type="SUPFAM" id="SSF46785">
    <property type="entry name" value="Winged helix' DNA-binding domain"/>
    <property type="match status" value="1"/>
</dbReference>
<protein>
    <submittedName>
        <fullName evidence="5">GntR family transcriptional regulator</fullName>
    </submittedName>
</protein>
<name>A0ABS5TW58_9CELL</name>
<accession>A0ABS5TW58</accession>
<dbReference type="PANTHER" id="PTHR43537">
    <property type="entry name" value="TRANSCRIPTIONAL REGULATOR, GNTR FAMILY"/>
    <property type="match status" value="1"/>
</dbReference>
<feature type="domain" description="HTH gntR-type" evidence="4">
    <location>
        <begin position="15"/>
        <end position="82"/>
    </location>
</feature>